<feature type="transmembrane region" description="Helical" evidence="5">
    <location>
        <begin position="15"/>
        <end position="41"/>
    </location>
</feature>
<protein>
    <recommendedName>
        <fullName evidence="6">TMEM205-like domain-containing protein</fullName>
    </recommendedName>
</protein>
<keyword evidence="2 5" id="KW-0812">Transmembrane</keyword>
<sequence length="184" mass="20351">MSQGSILWSPAPYHIISYGILLGTTTFQSFVGGIVAFKSLPRAQFATLQQATFPIYFAMQTALPVALALTLPAERTAISTRPGSFAGVLAPENRLHVLTPLATMLVSGLLNVVYLGPATTRCMRERKHQETRDGKKSYDPGPHSQEMQLLNKKFEYLHGASSLVNLIGWFAMLWYGFYLGDRLL</sequence>
<evidence type="ECO:0000256" key="2">
    <source>
        <dbReference type="ARBA" id="ARBA00022692"/>
    </source>
</evidence>
<evidence type="ECO:0000313" key="8">
    <source>
        <dbReference type="Proteomes" id="UP000054266"/>
    </source>
</evidence>
<keyword evidence="4 5" id="KW-0472">Membrane</keyword>
<feature type="transmembrane region" description="Helical" evidence="5">
    <location>
        <begin position="53"/>
        <end position="73"/>
    </location>
</feature>
<dbReference type="InterPro" id="IPR025423">
    <property type="entry name" value="TMEM205-like"/>
</dbReference>
<feature type="transmembrane region" description="Helical" evidence="5">
    <location>
        <begin position="93"/>
        <end position="116"/>
    </location>
</feature>
<comment type="subcellular location">
    <subcellularLocation>
        <location evidence="1">Membrane</location>
    </subcellularLocation>
</comment>
<keyword evidence="3 5" id="KW-1133">Transmembrane helix</keyword>
<evidence type="ECO:0000256" key="1">
    <source>
        <dbReference type="ARBA" id="ARBA00004370"/>
    </source>
</evidence>
<keyword evidence="8" id="KW-1185">Reference proteome</keyword>
<dbReference type="AlphaFoldDB" id="A0A0D2CRU9"/>
<accession>A0A0D2CRU9</accession>
<evidence type="ECO:0000259" key="6">
    <source>
        <dbReference type="Pfam" id="PF13664"/>
    </source>
</evidence>
<dbReference type="GO" id="GO:0016020">
    <property type="term" value="C:membrane"/>
    <property type="evidence" value="ECO:0007669"/>
    <property type="project" value="UniProtKB-SubCell"/>
</dbReference>
<feature type="domain" description="TMEM205-like" evidence="6">
    <location>
        <begin position="17"/>
        <end position="128"/>
    </location>
</feature>
<dbReference type="EMBL" id="KN846959">
    <property type="protein sequence ID" value="KIW67866.1"/>
    <property type="molecule type" value="Genomic_DNA"/>
</dbReference>
<dbReference type="PANTHER" id="PTHR23241:SF106">
    <property type="entry name" value="DUF4149 DOMAIN-CONTAINING PROTEIN"/>
    <property type="match status" value="1"/>
</dbReference>
<organism evidence="7 8">
    <name type="scientific">Phialophora macrospora</name>
    <dbReference type="NCBI Taxonomy" id="1851006"/>
    <lineage>
        <taxon>Eukaryota</taxon>
        <taxon>Fungi</taxon>
        <taxon>Dikarya</taxon>
        <taxon>Ascomycota</taxon>
        <taxon>Pezizomycotina</taxon>
        <taxon>Eurotiomycetes</taxon>
        <taxon>Chaetothyriomycetidae</taxon>
        <taxon>Chaetothyriales</taxon>
        <taxon>Herpotrichiellaceae</taxon>
        <taxon>Phialophora</taxon>
    </lineage>
</organism>
<feature type="transmembrane region" description="Helical" evidence="5">
    <location>
        <begin position="156"/>
        <end position="177"/>
    </location>
</feature>
<dbReference type="HOGENOM" id="CLU_094297_2_0_1"/>
<evidence type="ECO:0000313" key="7">
    <source>
        <dbReference type="EMBL" id="KIW67866.1"/>
    </source>
</evidence>
<dbReference type="Pfam" id="PF13664">
    <property type="entry name" value="DUF4149"/>
    <property type="match status" value="1"/>
</dbReference>
<evidence type="ECO:0000256" key="3">
    <source>
        <dbReference type="ARBA" id="ARBA00022989"/>
    </source>
</evidence>
<proteinExistence type="predicted"/>
<evidence type="ECO:0000256" key="4">
    <source>
        <dbReference type="ARBA" id="ARBA00023136"/>
    </source>
</evidence>
<dbReference type="Proteomes" id="UP000054266">
    <property type="component" value="Unassembled WGS sequence"/>
</dbReference>
<dbReference type="InterPro" id="IPR053009">
    <property type="entry name" value="Xanthocillin_Biosynth-Assoc"/>
</dbReference>
<gene>
    <name evidence="7" type="ORF">PV04_07084</name>
</gene>
<reference evidence="7 8" key="1">
    <citation type="submission" date="2015-01" db="EMBL/GenBank/DDBJ databases">
        <title>The Genome Sequence of Capronia semiimmersa CBS27337.</title>
        <authorList>
            <consortium name="The Broad Institute Genomics Platform"/>
            <person name="Cuomo C."/>
            <person name="de Hoog S."/>
            <person name="Gorbushina A."/>
            <person name="Stielow B."/>
            <person name="Teixiera M."/>
            <person name="Abouelleil A."/>
            <person name="Chapman S.B."/>
            <person name="Priest M."/>
            <person name="Young S.K."/>
            <person name="Wortman J."/>
            <person name="Nusbaum C."/>
            <person name="Birren B."/>
        </authorList>
    </citation>
    <scope>NUCLEOTIDE SEQUENCE [LARGE SCALE GENOMIC DNA]</scope>
    <source>
        <strain evidence="7 8">CBS 27337</strain>
    </source>
</reference>
<name>A0A0D2CRU9_9EURO</name>
<dbReference type="PANTHER" id="PTHR23241">
    <property type="entry name" value="LATE EMBRYOGENESIS ABUNDANT PLANTS LEA-RELATED"/>
    <property type="match status" value="1"/>
</dbReference>
<evidence type="ECO:0000256" key="5">
    <source>
        <dbReference type="SAM" id="Phobius"/>
    </source>
</evidence>